<evidence type="ECO:0000313" key="2">
    <source>
        <dbReference type="EMBL" id="KAB6086562.1"/>
    </source>
</evidence>
<dbReference type="RefSeq" id="WP_049702082.1">
    <property type="nucleotide sequence ID" value="NZ_CP041230.1"/>
</dbReference>
<evidence type="ECO:0000313" key="3">
    <source>
        <dbReference type="EMBL" id="RHL38784.1"/>
    </source>
</evidence>
<evidence type="ECO:0000313" key="1">
    <source>
        <dbReference type="EMBL" id="KAA9047020.1"/>
    </source>
</evidence>
<dbReference type="Proteomes" id="UP000327007">
    <property type="component" value="Unassembled WGS sequence"/>
</dbReference>
<reference evidence="1" key="3">
    <citation type="journal article" date="2019" name="bioRxiv">
        <title>Acquired interbacterial defense systems protect against interspecies antagonism in the human gut microbiome.</title>
        <authorList>
            <person name="Ross B.D."/>
            <person name="Verster A.J."/>
            <person name="Radey M.C."/>
            <person name="Schmidtke D.T."/>
            <person name="Pope C.E."/>
            <person name="Hoffman L.R."/>
            <person name="Hajjar A.M."/>
            <person name="Peterson S.B."/>
            <person name="Borenstein E."/>
            <person name="Mougous J.D."/>
        </authorList>
    </citation>
    <scope>NUCLEOTIDE SEQUENCE</scope>
    <source>
        <strain evidence="1">H204</strain>
    </source>
</reference>
<evidence type="ECO:0000313" key="4">
    <source>
        <dbReference type="Proteomes" id="UP000284495"/>
    </source>
</evidence>
<organism evidence="3 4">
    <name type="scientific">Bacteroides xylanisolvens</name>
    <dbReference type="NCBI Taxonomy" id="371601"/>
    <lineage>
        <taxon>Bacteria</taxon>
        <taxon>Pseudomonadati</taxon>
        <taxon>Bacteroidota</taxon>
        <taxon>Bacteroidia</taxon>
        <taxon>Bacteroidales</taxon>
        <taxon>Bacteroidaceae</taxon>
        <taxon>Bacteroides</taxon>
    </lineage>
</organism>
<dbReference type="AlphaFoldDB" id="A0A415KR66"/>
<dbReference type="EMBL" id="VYQC01000005">
    <property type="protein sequence ID" value="KAA9047020.1"/>
    <property type="molecule type" value="Genomic_DNA"/>
</dbReference>
<dbReference type="Proteomes" id="UP000284495">
    <property type="component" value="Unassembled WGS sequence"/>
</dbReference>
<gene>
    <name evidence="3" type="ORF">DW027_08500</name>
    <name evidence="1" type="ORF">F6S82_10575</name>
    <name evidence="2" type="ORF">GA560_01825</name>
</gene>
<dbReference type="EMBL" id="QROO01000009">
    <property type="protein sequence ID" value="RHL38784.1"/>
    <property type="molecule type" value="Genomic_DNA"/>
</dbReference>
<evidence type="ECO:0000313" key="5">
    <source>
        <dbReference type="Proteomes" id="UP000327007"/>
    </source>
</evidence>
<dbReference type="Proteomes" id="UP000474077">
    <property type="component" value="Unassembled WGS sequence"/>
</dbReference>
<reference evidence="5" key="1">
    <citation type="journal article" date="2018" name="J. Anim. Genet.">
        <title>Acquired interbacterial defense systems protect against interspecies antagonism in the human gut microbiome.</title>
        <authorList>
            <person name="Ross B.D."/>
            <person name="Verster A.J."/>
            <person name="Radey M.C."/>
            <person name="Schmidtke D.T."/>
            <person name="Pope C.E."/>
            <person name="Hoffman L.R."/>
            <person name="Hajjar A."/>
            <person name="Peterson S.B."/>
            <person name="Borenstein E."/>
            <person name="Mougous J."/>
        </authorList>
    </citation>
    <scope>NUCLEOTIDE SEQUENCE [LARGE SCALE GENOMIC DNA]</scope>
    <source>
        <strain evidence="5">H204</strain>
    </source>
</reference>
<reference evidence="1" key="5">
    <citation type="submission" date="2019-09" db="EMBL/GenBank/DDBJ databases">
        <authorList>
            <person name="Ross B.D."/>
            <person name="Verster A.J."/>
            <person name="Radey M.C."/>
            <person name="Schmidtke D.T."/>
            <person name="Pope C.E."/>
            <person name="Hoffman L.R."/>
            <person name="Hajjar A.M."/>
            <person name="Peterson S.B."/>
            <person name="Borenstein E."/>
            <person name="Mougous J.D."/>
        </authorList>
    </citation>
    <scope>NUCLEOTIDE SEQUENCE</scope>
    <source>
        <strain evidence="1">H204</strain>
    </source>
</reference>
<name>A0A415KR66_9BACE</name>
<reference evidence="2 6" key="4">
    <citation type="journal article" date="2019" name="Nat. Med.">
        <title>A library of human gut bacterial isolates paired with longitudinal multiomics data enables mechanistic microbiome research.</title>
        <authorList>
            <person name="Poyet M."/>
            <person name="Groussin M."/>
            <person name="Gibbons S.M."/>
            <person name="Avila-Pacheco J."/>
            <person name="Jiang X."/>
            <person name="Kearney S.M."/>
            <person name="Perrotta A.R."/>
            <person name="Berdy B."/>
            <person name="Zhao S."/>
            <person name="Lieberman T.D."/>
            <person name="Swanson P.K."/>
            <person name="Smith M."/>
            <person name="Roesemann S."/>
            <person name="Alexander J.E."/>
            <person name="Rich S.A."/>
            <person name="Livny J."/>
            <person name="Vlamakis H."/>
            <person name="Clish C."/>
            <person name="Bullock K."/>
            <person name="Deik A."/>
            <person name="Scott J."/>
            <person name="Pierce K.A."/>
            <person name="Xavier R.J."/>
            <person name="Alm E.J."/>
        </authorList>
    </citation>
    <scope>NUCLEOTIDE SEQUENCE [LARGE SCALE GENOMIC DNA]</scope>
    <source>
        <strain evidence="2 6">BIOML-A73</strain>
    </source>
</reference>
<evidence type="ECO:0000313" key="6">
    <source>
        <dbReference type="Proteomes" id="UP000474077"/>
    </source>
</evidence>
<reference evidence="3 4" key="2">
    <citation type="submission" date="2018-08" db="EMBL/GenBank/DDBJ databases">
        <title>A genome reference for cultivated species of the human gut microbiota.</title>
        <authorList>
            <person name="Zou Y."/>
            <person name="Xue W."/>
            <person name="Luo G."/>
        </authorList>
    </citation>
    <scope>NUCLEOTIDE SEQUENCE [LARGE SCALE GENOMIC DNA]</scope>
    <source>
        <strain evidence="3 4">AF38-2</strain>
    </source>
</reference>
<proteinExistence type="predicted"/>
<protein>
    <submittedName>
        <fullName evidence="3">DUF3791 domain-containing protein</fullName>
    </submittedName>
</protein>
<sequence length="67" mass="7952">MIDVLVWNKYTRVVMQLAERLNISPEKALYLFYNSKVYALLLNKQYPLITLSDAYITDEIILELQQQ</sequence>
<accession>A0A415KR66</accession>
<dbReference type="EMBL" id="WDER01000003">
    <property type="protein sequence ID" value="KAB6086562.1"/>
    <property type="molecule type" value="Genomic_DNA"/>
</dbReference>
<comment type="caution">
    <text evidence="3">The sequence shown here is derived from an EMBL/GenBank/DDBJ whole genome shotgun (WGS) entry which is preliminary data.</text>
</comment>